<dbReference type="SUPFAM" id="SSF53474">
    <property type="entry name" value="alpha/beta-Hydrolases"/>
    <property type="match status" value="1"/>
</dbReference>
<dbReference type="PANTHER" id="PTHR48081:SF30">
    <property type="entry name" value="ACETYL-HYDROLASE LIPR-RELATED"/>
    <property type="match status" value="1"/>
</dbReference>
<dbReference type="EC" id="3.1.1.1" evidence="5"/>
<accession>A0A5C5X7H4</accession>
<protein>
    <submittedName>
        <fullName evidence="5">Carboxylesterase NlhH</fullName>
        <ecNumber evidence="5">3.1.1.1</ecNumber>
    </submittedName>
</protein>
<evidence type="ECO:0000259" key="4">
    <source>
        <dbReference type="Pfam" id="PF07859"/>
    </source>
</evidence>
<proteinExistence type="inferred from homology"/>
<dbReference type="Gene3D" id="3.40.50.1820">
    <property type="entry name" value="alpha/beta hydrolase"/>
    <property type="match status" value="1"/>
</dbReference>
<evidence type="ECO:0000256" key="2">
    <source>
        <dbReference type="ARBA" id="ARBA00022801"/>
    </source>
</evidence>
<comment type="caution">
    <text evidence="5">The sequence shown here is derived from an EMBL/GenBank/DDBJ whole genome shotgun (WGS) entry which is preliminary data.</text>
</comment>
<evidence type="ECO:0000313" key="5">
    <source>
        <dbReference type="EMBL" id="TWT58738.1"/>
    </source>
</evidence>
<dbReference type="Proteomes" id="UP000317243">
    <property type="component" value="Unassembled WGS sequence"/>
</dbReference>
<gene>
    <name evidence="5" type="primary">nlhH_3</name>
    <name evidence="5" type="ORF">KOR42_21240</name>
</gene>
<dbReference type="EMBL" id="SIHI01000001">
    <property type="protein sequence ID" value="TWT58738.1"/>
    <property type="molecule type" value="Genomic_DNA"/>
</dbReference>
<dbReference type="OrthoDB" id="9815425at2"/>
<comment type="similarity">
    <text evidence="1">Belongs to the 'GDXG' lipolytic enzyme family.</text>
</comment>
<feature type="chain" id="PRO_5022689600" evidence="3">
    <location>
        <begin position="26"/>
        <end position="312"/>
    </location>
</feature>
<evidence type="ECO:0000256" key="3">
    <source>
        <dbReference type="SAM" id="SignalP"/>
    </source>
</evidence>
<name>A0A5C5X7H4_9PLAN</name>
<evidence type="ECO:0000313" key="6">
    <source>
        <dbReference type="Proteomes" id="UP000317243"/>
    </source>
</evidence>
<dbReference type="GO" id="GO:0106435">
    <property type="term" value="F:carboxylesterase activity"/>
    <property type="evidence" value="ECO:0007669"/>
    <property type="project" value="UniProtKB-EC"/>
</dbReference>
<dbReference type="AlphaFoldDB" id="A0A5C5X7H4"/>
<dbReference type="InterPro" id="IPR050300">
    <property type="entry name" value="GDXG_lipolytic_enzyme"/>
</dbReference>
<dbReference type="InterPro" id="IPR013094">
    <property type="entry name" value="AB_hydrolase_3"/>
</dbReference>
<dbReference type="PANTHER" id="PTHR48081">
    <property type="entry name" value="AB HYDROLASE SUPERFAMILY PROTEIN C4A8.06C"/>
    <property type="match status" value="1"/>
</dbReference>
<feature type="domain" description="Alpha/beta hydrolase fold-3" evidence="4">
    <location>
        <begin position="68"/>
        <end position="272"/>
    </location>
</feature>
<dbReference type="Pfam" id="PF07859">
    <property type="entry name" value="Abhydrolase_3"/>
    <property type="match status" value="1"/>
</dbReference>
<dbReference type="InterPro" id="IPR029058">
    <property type="entry name" value="AB_hydrolase_fold"/>
</dbReference>
<organism evidence="5 6">
    <name type="scientific">Thalassoglobus neptunius</name>
    <dbReference type="NCBI Taxonomy" id="1938619"/>
    <lineage>
        <taxon>Bacteria</taxon>
        <taxon>Pseudomonadati</taxon>
        <taxon>Planctomycetota</taxon>
        <taxon>Planctomycetia</taxon>
        <taxon>Planctomycetales</taxon>
        <taxon>Planctomycetaceae</taxon>
        <taxon>Thalassoglobus</taxon>
    </lineage>
</organism>
<sequence precursor="true">MHLQFRITRFVCVSLCCFASLSAYAENENNKLQFDGSEAHVFKTIGDDELKIHVFQPPTPSEAPRPAIVFFFGGGWKAGSPKQFEQHCRYLAERGVVAMTADYRVSSRHGTKAKEAVQDAKSAMRWVRNHADELKIDPNRLAAGGGSAGGHLAACTATISQFDEPGESNDVSCIPNALVLYNPAVTLAPFEGNQPLSKDRVDRDGTLEERMGTKPENLSPAHNIRSDLPPTIMFFGTEDFLLDGAKFFEKEMLASGNQCELVLYDDYAHGFFNYGKHENKPFVATLIATDKFLNSLGFVDENEHVEEWLSKQ</sequence>
<reference evidence="5 6" key="1">
    <citation type="submission" date="2019-02" db="EMBL/GenBank/DDBJ databases">
        <title>Deep-cultivation of Planctomycetes and their phenomic and genomic characterization uncovers novel biology.</title>
        <authorList>
            <person name="Wiegand S."/>
            <person name="Jogler M."/>
            <person name="Boedeker C."/>
            <person name="Pinto D."/>
            <person name="Vollmers J."/>
            <person name="Rivas-Marin E."/>
            <person name="Kohn T."/>
            <person name="Peeters S.H."/>
            <person name="Heuer A."/>
            <person name="Rast P."/>
            <person name="Oberbeckmann S."/>
            <person name="Bunk B."/>
            <person name="Jeske O."/>
            <person name="Meyerdierks A."/>
            <person name="Storesund J.E."/>
            <person name="Kallscheuer N."/>
            <person name="Luecker S."/>
            <person name="Lage O.M."/>
            <person name="Pohl T."/>
            <person name="Merkel B.J."/>
            <person name="Hornburger P."/>
            <person name="Mueller R.-W."/>
            <person name="Bruemmer F."/>
            <person name="Labrenz M."/>
            <person name="Spormann A.M."/>
            <person name="Op Den Camp H."/>
            <person name="Overmann J."/>
            <person name="Amann R."/>
            <person name="Jetten M.S.M."/>
            <person name="Mascher T."/>
            <person name="Medema M.H."/>
            <person name="Devos D.P."/>
            <person name="Kaster A.-K."/>
            <person name="Ovreas L."/>
            <person name="Rohde M."/>
            <person name="Galperin M.Y."/>
            <person name="Jogler C."/>
        </authorList>
    </citation>
    <scope>NUCLEOTIDE SEQUENCE [LARGE SCALE GENOMIC DNA]</scope>
    <source>
        <strain evidence="5 6">KOR42</strain>
    </source>
</reference>
<keyword evidence="2 5" id="KW-0378">Hydrolase</keyword>
<dbReference type="RefSeq" id="WP_146509349.1">
    <property type="nucleotide sequence ID" value="NZ_SIHI01000001.1"/>
</dbReference>
<evidence type="ECO:0000256" key="1">
    <source>
        <dbReference type="ARBA" id="ARBA00010515"/>
    </source>
</evidence>
<keyword evidence="3" id="KW-0732">Signal</keyword>
<dbReference type="GO" id="GO:0004806">
    <property type="term" value="F:triacylglycerol lipase activity"/>
    <property type="evidence" value="ECO:0007669"/>
    <property type="project" value="TreeGrafter"/>
</dbReference>
<keyword evidence="6" id="KW-1185">Reference proteome</keyword>
<feature type="signal peptide" evidence="3">
    <location>
        <begin position="1"/>
        <end position="25"/>
    </location>
</feature>